<accession>A0A7R9AGD8</accession>
<evidence type="ECO:0000313" key="2">
    <source>
        <dbReference type="Proteomes" id="UP000677054"/>
    </source>
</evidence>
<feature type="non-terminal residue" evidence="1">
    <location>
        <position position="1"/>
    </location>
</feature>
<protein>
    <submittedName>
        <fullName evidence="1">Uncharacterized protein</fullName>
    </submittedName>
</protein>
<dbReference type="AlphaFoldDB" id="A0A7R9AGD8"/>
<dbReference type="OrthoDB" id="8177873at2759"/>
<reference evidence="1" key="1">
    <citation type="submission" date="2020-11" db="EMBL/GenBank/DDBJ databases">
        <authorList>
            <person name="Tran Van P."/>
        </authorList>
    </citation>
    <scope>NUCLEOTIDE SEQUENCE</scope>
</reference>
<dbReference type="Gene3D" id="3.40.50.300">
    <property type="entry name" value="P-loop containing nucleotide triphosphate hydrolases"/>
    <property type="match status" value="1"/>
</dbReference>
<sequence length="494" mass="57561">ECDVCREMKKYILNRQEEWNQERLKLRNDFRSKFLGNLQVNIGSGKEKPFTKAQNDYLQKYYREADAHLKDNDYDELVKSLQKEEMKSTDRKDVDLPPMYIAVTTVFQKAKQLCSDAPSLVVADYVISETFNRNEIFTTAMKNMPDDERNKLFKVKPEFIKSEECRGIFLSYRGKSKVFNIFLQVNTSRAEEEQIKIITSHTGNLTKKKASWILPMAGGSGTGKTIIVKEIAKRFAEGDKVLLVNLAGGELTKYFQEEFHGKTNIKVMDGVHENIPENLQGIYNFLDKNGKDKHVLFDEVPLTLGFEGPLDEKRLTKHWKDILFKSLVKSLTLAFRPNDETYTTEIDLKNVKIAGVGLKILHVVKRNTIRVSDLFLALGNYERWYPKEVIVILDLLGSKWRNYLRMMYSCQKNIVIAMEFDVSKIGKYFEIYKETLKEPEIVTEIKEMLLKKLEKGKDMERQRSMEELNEAEWDLYPLSEQNEHEANDEHIPIE</sequence>
<dbReference type="SUPFAM" id="SSF52540">
    <property type="entry name" value="P-loop containing nucleoside triphosphate hydrolases"/>
    <property type="match status" value="1"/>
</dbReference>
<dbReference type="InterPro" id="IPR027417">
    <property type="entry name" value="P-loop_NTPase"/>
</dbReference>
<dbReference type="Proteomes" id="UP000677054">
    <property type="component" value="Unassembled WGS sequence"/>
</dbReference>
<dbReference type="EMBL" id="CAJPEV010006581">
    <property type="protein sequence ID" value="CAG0904230.1"/>
    <property type="molecule type" value="Genomic_DNA"/>
</dbReference>
<organism evidence="1">
    <name type="scientific">Darwinula stevensoni</name>
    <dbReference type="NCBI Taxonomy" id="69355"/>
    <lineage>
        <taxon>Eukaryota</taxon>
        <taxon>Metazoa</taxon>
        <taxon>Ecdysozoa</taxon>
        <taxon>Arthropoda</taxon>
        <taxon>Crustacea</taxon>
        <taxon>Oligostraca</taxon>
        <taxon>Ostracoda</taxon>
        <taxon>Podocopa</taxon>
        <taxon>Podocopida</taxon>
        <taxon>Darwinulocopina</taxon>
        <taxon>Darwinuloidea</taxon>
        <taxon>Darwinulidae</taxon>
        <taxon>Darwinula</taxon>
    </lineage>
</organism>
<name>A0A7R9AGD8_9CRUS</name>
<keyword evidence="2" id="KW-1185">Reference proteome</keyword>
<evidence type="ECO:0000313" key="1">
    <source>
        <dbReference type="EMBL" id="CAD7253755.1"/>
    </source>
</evidence>
<gene>
    <name evidence="1" type="ORF">DSTB1V02_LOCUS13502</name>
</gene>
<feature type="non-terminal residue" evidence="1">
    <location>
        <position position="494"/>
    </location>
</feature>
<proteinExistence type="predicted"/>
<dbReference type="EMBL" id="LR906098">
    <property type="protein sequence ID" value="CAD7253755.1"/>
    <property type="molecule type" value="Genomic_DNA"/>
</dbReference>